<feature type="domain" description="Fido" evidence="4">
    <location>
        <begin position="104"/>
        <end position="246"/>
    </location>
</feature>
<evidence type="ECO:0000313" key="5">
    <source>
        <dbReference type="EMBL" id="KRK11717.1"/>
    </source>
</evidence>
<dbReference type="AlphaFoldDB" id="A0A0R1EQX7"/>
<feature type="active site" evidence="1">
    <location>
        <position position="186"/>
    </location>
</feature>
<dbReference type="EMBL" id="AZCT01000015">
    <property type="protein sequence ID" value="KRK11717.1"/>
    <property type="molecule type" value="Genomic_DNA"/>
</dbReference>
<reference evidence="5 6" key="1">
    <citation type="journal article" date="2015" name="Genome Announc.">
        <title>Expanding the biotechnology potential of lactobacilli through comparative genomics of 213 strains and associated genera.</title>
        <authorList>
            <person name="Sun Z."/>
            <person name="Harris H.M."/>
            <person name="McCann A."/>
            <person name="Guo C."/>
            <person name="Argimon S."/>
            <person name="Zhang W."/>
            <person name="Yang X."/>
            <person name="Jeffery I.B."/>
            <person name="Cooney J.C."/>
            <person name="Kagawa T.F."/>
            <person name="Liu W."/>
            <person name="Song Y."/>
            <person name="Salvetti E."/>
            <person name="Wrobel A."/>
            <person name="Rasinkangas P."/>
            <person name="Parkhill J."/>
            <person name="Rea M.C."/>
            <person name="O'Sullivan O."/>
            <person name="Ritari J."/>
            <person name="Douillard F.P."/>
            <person name="Paul Ross R."/>
            <person name="Yang R."/>
            <person name="Briner A.E."/>
            <person name="Felis G.E."/>
            <person name="de Vos W.M."/>
            <person name="Barrangou R."/>
            <person name="Klaenhammer T.R."/>
            <person name="Caufield P.W."/>
            <person name="Cui Y."/>
            <person name="Zhang H."/>
            <person name="O'Toole P.W."/>
        </authorList>
    </citation>
    <scope>NUCLEOTIDE SEQUENCE [LARGE SCALE GENOMIC DNA]</scope>
    <source>
        <strain evidence="5 6">DSM 20178</strain>
    </source>
</reference>
<dbReference type="InterPro" id="IPR003812">
    <property type="entry name" value="Fido"/>
</dbReference>
<dbReference type="PATRIC" id="fig|1423816.3.peg.1042"/>
<organism evidence="5 6">
    <name type="scientific">Lacticaseibacillus zeae DSM 20178 = KCTC 3804</name>
    <dbReference type="NCBI Taxonomy" id="1423816"/>
    <lineage>
        <taxon>Bacteria</taxon>
        <taxon>Bacillati</taxon>
        <taxon>Bacillota</taxon>
        <taxon>Bacilli</taxon>
        <taxon>Lactobacillales</taxon>
        <taxon>Lactobacillaceae</taxon>
        <taxon>Lacticaseibacillus</taxon>
    </lineage>
</organism>
<sequence>MFVRRETMDIDEILSELTELNDEMQQYRPLDATQAKMLRQQIKVDHVWSSNAIEGNSLSQAETESILDDGLTIHGAPVKDILETLDLSEAYDFVEKLAIGNEPISERDIRDINRIVTLQTVRQRSEAGQFRTLLVWPSGAKDRPYLEPFEIKPAMATLIQWMKQAEKELHPVLYAAQLHAKFVAIHPFLDDNDRTARLLMNMALTRYGYPVINIQPDPKARSAYMDALEISRSKHDMEPFARLVAAYVKKALQERIAILKLHEQNVADAKTAESQSPLKDFFKRFEDD</sequence>
<comment type="caution">
    <text evidence="5">The sequence shown here is derived from an EMBL/GenBank/DDBJ whole genome shotgun (WGS) entry which is preliminary data.</text>
</comment>
<proteinExistence type="predicted"/>
<dbReference type="Gene3D" id="1.10.3290.10">
    <property type="entry name" value="Fido-like domain"/>
    <property type="match status" value="1"/>
</dbReference>
<dbReference type="SUPFAM" id="SSF140931">
    <property type="entry name" value="Fic-like"/>
    <property type="match status" value="1"/>
</dbReference>
<dbReference type="Pfam" id="PF02661">
    <property type="entry name" value="Fic"/>
    <property type="match status" value="1"/>
</dbReference>
<dbReference type="InterPro" id="IPR040198">
    <property type="entry name" value="Fido_containing"/>
</dbReference>
<gene>
    <name evidence="5" type="ORF">FD51_GL001007</name>
</gene>
<dbReference type="PROSITE" id="PS51459">
    <property type="entry name" value="FIDO"/>
    <property type="match status" value="1"/>
</dbReference>
<keyword evidence="2" id="KW-0547">Nucleotide-binding</keyword>
<evidence type="ECO:0000256" key="3">
    <source>
        <dbReference type="PIRSR" id="PIRSR640198-3"/>
    </source>
</evidence>
<evidence type="ECO:0000313" key="6">
    <source>
        <dbReference type="Proteomes" id="UP000051984"/>
    </source>
</evidence>
<dbReference type="InterPro" id="IPR036597">
    <property type="entry name" value="Fido-like_dom_sf"/>
</dbReference>
<protein>
    <submittedName>
        <fullName evidence="5">Fic family protein</fullName>
    </submittedName>
</protein>
<dbReference type="PANTHER" id="PTHR13504">
    <property type="entry name" value="FIDO DOMAIN-CONTAINING PROTEIN DDB_G0283145"/>
    <property type="match status" value="1"/>
</dbReference>
<accession>A0A0R1EQX7</accession>
<name>A0A0R1EQX7_LACZE</name>
<feature type="binding site" evidence="2">
    <location>
        <begin position="190"/>
        <end position="197"/>
    </location>
    <ligand>
        <name>ATP</name>
        <dbReference type="ChEBI" id="CHEBI:30616"/>
    </ligand>
</feature>
<keyword evidence="2" id="KW-0067">ATP-binding</keyword>
<dbReference type="PANTHER" id="PTHR13504:SF38">
    <property type="entry name" value="FIDO DOMAIN-CONTAINING PROTEIN"/>
    <property type="match status" value="1"/>
</dbReference>
<evidence type="ECO:0000256" key="2">
    <source>
        <dbReference type="PIRSR" id="PIRSR640198-2"/>
    </source>
</evidence>
<evidence type="ECO:0000256" key="1">
    <source>
        <dbReference type="PIRSR" id="PIRSR640198-1"/>
    </source>
</evidence>
<dbReference type="GO" id="GO:0005524">
    <property type="term" value="F:ATP binding"/>
    <property type="evidence" value="ECO:0007669"/>
    <property type="project" value="UniProtKB-KW"/>
</dbReference>
<dbReference type="eggNOG" id="COG3177">
    <property type="taxonomic scope" value="Bacteria"/>
</dbReference>
<dbReference type="Proteomes" id="UP000051984">
    <property type="component" value="Unassembled WGS sequence"/>
</dbReference>
<evidence type="ECO:0000259" key="4">
    <source>
        <dbReference type="PROSITE" id="PS51459"/>
    </source>
</evidence>
<feature type="site" description="Important for autoinhibition of adenylyltransferase activity" evidence="3">
    <location>
        <position position="54"/>
    </location>
</feature>